<evidence type="ECO:0000313" key="2">
    <source>
        <dbReference type="Proteomes" id="UP000887574"/>
    </source>
</evidence>
<keyword evidence="1" id="KW-1133">Transmembrane helix</keyword>
<protein>
    <submittedName>
        <fullName evidence="3">Uncharacterized protein</fullName>
    </submittedName>
</protein>
<accession>A0A915E9L7</accession>
<dbReference type="AlphaFoldDB" id="A0A915E9L7"/>
<dbReference type="Proteomes" id="UP000887574">
    <property type="component" value="Unplaced"/>
</dbReference>
<feature type="transmembrane region" description="Helical" evidence="1">
    <location>
        <begin position="7"/>
        <end position="28"/>
    </location>
</feature>
<proteinExistence type="predicted"/>
<sequence length="91" mass="10804">MCMAKYIASQWSIFLKTATYANFFQIFYKITLVDEQEGGYQHGFENTVFIIPGIVVVLLVAFVVYKLRNYLNEKKLKEEKRQKKRELKKKS</sequence>
<keyword evidence="1" id="KW-0812">Transmembrane</keyword>
<keyword evidence="2" id="KW-1185">Reference proteome</keyword>
<name>A0A915E9L7_9BILA</name>
<dbReference type="WBParaSite" id="jg4000">
    <property type="protein sequence ID" value="jg4000"/>
    <property type="gene ID" value="jg4000"/>
</dbReference>
<keyword evidence="1" id="KW-0472">Membrane</keyword>
<feature type="transmembrane region" description="Helical" evidence="1">
    <location>
        <begin position="48"/>
        <end position="67"/>
    </location>
</feature>
<evidence type="ECO:0000256" key="1">
    <source>
        <dbReference type="SAM" id="Phobius"/>
    </source>
</evidence>
<reference evidence="3" key="1">
    <citation type="submission" date="2022-11" db="UniProtKB">
        <authorList>
            <consortium name="WormBaseParasite"/>
        </authorList>
    </citation>
    <scope>IDENTIFICATION</scope>
</reference>
<organism evidence="2 3">
    <name type="scientific">Ditylenchus dipsaci</name>
    <dbReference type="NCBI Taxonomy" id="166011"/>
    <lineage>
        <taxon>Eukaryota</taxon>
        <taxon>Metazoa</taxon>
        <taxon>Ecdysozoa</taxon>
        <taxon>Nematoda</taxon>
        <taxon>Chromadorea</taxon>
        <taxon>Rhabditida</taxon>
        <taxon>Tylenchina</taxon>
        <taxon>Tylenchomorpha</taxon>
        <taxon>Sphaerularioidea</taxon>
        <taxon>Anguinidae</taxon>
        <taxon>Anguininae</taxon>
        <taxon>Ditylenchus</taxon>
    </lineage>
</organism>
<evidence type="ECO:0000313" key="3">
    <source>
        <dbReference type="WBParaSite" id="jg4000"/>
    </source>
</evidence>